<dbReference type="Gene3D" id="3.40.50.300">
    <property type="entry name" value="P-loop containing nucleotide triphosphate hydrolases"/>
    <property type="match status" value="1"/>
</dbReference>
<evidence type="ECO:0000256" key="4">
    <source>
        <dbReference type="SAM" id="MobiDB-lite"/>
    </source>
</evidence>
<feature type="domain" description="ABC transporter" evidence="5">
    <location>
        <begin position="20"/>
        <end position="253"/>
    </location>
</feature>
<comment type="caution">
    <text evidence="6">The sequence shown here is derived from an EMBL/GenBank/DDBJ whole genome shotgun (WGS) entry which is preliminary data.</text>
</comment>
<dbReference type="PANTHER" id="PTHR42734">
    <property type="entry name" value="METAL TRANSPORT SYSTEM ATP-BINDING PROTEIN TM_0124-RELATED"/>
    <property type="match status" value="1"/>
</dbReference>
<evidence type="ECO:0000256" key="3">
    <source>
        <dbReference type="ARBA" id="ARBA00022840"/>
    </source>
</evidence>
<keyword evidence="7" id="KW-1185">Reference proteome</keyword>
<name>A0ABN2W0P2_9ACTN</name>
<dbReference type="SMART" id="SM00382">
    <property type="entry name" value="AAA"/>
    <property type="match status" value="1"/>
</dbReference>
<evidence type="ECO:0000313" key="7">
    <source>
        <dbReference type="Proteomes" id="UP001501480"/>
    </source>
</evidence>
<evidence type="ECO:0000259" key="5">
    <source>
        <dbReference type="PROSITE" id="PS50893"/>
    </source>
</evidence>
<keyword evidence="2" id="KW-0547">Nucleotide-binding</keyword>
<organism evidence="6 7">
    <name type="scientific">Aeromicrobium halocynthiae</name>
    <dbReference type="NCBI Taxonomy" id="560557"/>
    <lineage>
        <taxon>Bacteria</taxon>
        <taxon>Bacillati</taxon>
        <taxon>Actinomycetota</taxon>
        <taxon>Actinomycetes</taxon>
        <taxon>Propionibacteriales</taxon>
        <taxon>Nocardioidaceae</taxon>
        <taxon>Aeromicrobium</taxon>
    </lineage>
</organism>
<dbReference type="SUPFAM" id="SSF52540">
    <property type="entry name" value="P-loop containing nucleoside triphosphate hydrolases"/>
    <property type="match status" value="1"/>
</dbReference>
<dbReference type="InterPro" id="IPR003593">
    <property type="entry name" value="AAA+_ATPase"/>
</dbReference>
<feature type="region of interest" description="Disordered" evidence="4">
    <location>
        <begin position="236"/>
        <end position="268"/>
    </location>
</feature>
<dbReference type="InterPro" id="IPR050153">
    <property type="entry name" value="Metal_Ion_Import_ABC"/>
</dbReference>
<proteinExistence type="predicted"/>
<evidence type="ECO:0000256" key="1">
    <source>
        <dbReference type="ARBA" id="ARBA00022448"/>
    </source>
</evidence>
<protein>
    <submittedName>
        <fullName evidence="6">Metal ABC transporter ATP-binding protein</fullName>
    </submittedName>
</protein>
<sequence>MSASPPDPGRTGAGRADPALSIHRLDVELGGRQVLHDVRLDVGAGEFVALLGANGSGKSTLVRTAVGLVPFTGSIRLFGTPVERFRDRSRLGYVPQRAATVSGVPASVGEVVASGRLTHRRFAGLPRAADKRAVAAAIDAVGLSGRTRSPLVELSGGQQQRVHIARALAGEPELLVMDEPTAGVDKENTEALARLLAGLSDQGTAVLLVAHELGPMRPLLDRAVVLADGRVVHDGDPGAVRDAEHGHTHLHSGQPDRLEPLPREGVWP</sequence>
<dbReference type="InterPro" id="IPR003439">
    <property type="entry name" value="ABC_transporter-like_ATP-bd"/>
</dbReference>
<dbReference type="RefSeq" id="WP_344327342.1">
    <property type="nucleotide sequence ID" value="NZ_BAAAPY010000006.1"/>
</dbReference>
<dbReference type="InterPro" id="IPR027417">
    <property type="entry name" value="P-loop_NTPase"/>
</dbReference>
<dbReference type="Pfam" id="PF00005">
    <property type="entry name" value="ABC_tran"/>
    <property type="match status" value="1"/>
</dbReference>
<accession>A0ABN2W0P2</accession>
<dbReference type="PROSITE" id="PS50893">
    <property type="entry name" value="ABC_TRANSPORTER_2"/>
    <property type="match status" value="1"/>
</dbReference>
<dbReference type="GO" id="GO:0005524">
    <property type="term" value="F:ATP binding"/>
    <property type="evidence" value="ECO:0007669"/>
    <property type="project" value="UniProtKB-KW"/>
</dbReference>
<reference evidence="6 7" key="1">
    <citation type="journal article" date="2019" name="Int. J. Syst. Evol. Microbiol.">
        <title>The Global Catalogue of Microorganisms (GCM) 10K type strain sequencing project: providing services to taxonomists for standard genome sequencing and annotation.</title>
        <authorList>
            <consortium name="The Broad Institute Genomics Platform"/>
            <consortium name="The Broad Institute Genome Sequencing Center for Infectious Disease"/>
            <person name="Wu L."/>
            <person name="Ma J."/>
        </authorList>
    </citation>
    <scope>NUCLEOTIDE SEQUENCE [LARGE SCALE GENOMIC DNA]</scope>
    <source>
        <strain evidence="6 7">JCM 15749</strain>
    </source>
</reference>
<evidence type="ECO:0000313" key="6">
    <source>
        <dbReference type="EMBL" id="GAA2078994.1"/>
    </source>
</evidence>
<evidence type="ECO:0000256" key="2">
    <source>
        <dbReference type="ARBA" id="ARBA00022741"/>
    </source>
</evidence>
<dbReference type="EMBL" id="BAAAPY010000006">
    <property type="protein sequence ID" value="GAA2078994.1"/>
    <property type="molecule type" value="Genomic_DNA"/>
</dbReference>
<keyword evidence="3 6" id="KW-0067">ATP-binding</keyword>
<dbReference type="Proteomes" id="UP001501480">
    <property type="component" value="Unassembled WGS sequence"/>
</dbReference>
<keyword evidence="1" id="KW-0813">Transport</keyword>
<feature type="compositionally biased region" description="Basic and acidic residues" evidence="4">
    <location>
        <begin position="236"/>
        <end position="247"/>
    </location>
</feature>
<gene>
    <name evidence="6" type="ORF">GCM10009821_18710</name>
</gene>